<dbReference type="RefSeq" id="XP_002113211.1">
    <property type="nucleotide sequence ID" value="XM_002113175.1"/>
</dbReference>
<dbReference type="Gene3D" id="2.40.128.680">
    <property type="match status" value="1"/>
</dbReference>
<evidence type="ECO:0000313" key="1">
    <source>
        <dbReference type="EMBL" id="EDV23685.1"/>
    </source>
</evidence>
<dbReference type="AlphaFoldDB" id="B3S0Q4"/>
<dbReference type="GO" id="GO:0032299">
    <property type="term" value="C:ribonuclease H2 complex"/>
    <property type="evidence" value="ECO:0000318"/>
    <property type="project" value="GO_Central"/>
</dbReference>
<evidence type="ECO:0000313" key="2">
    <source>
        <dbReference type="Proteomes" id="UP000009022"/>
    </source>
</evidence>
<dbReference type="HOGENOM" id="CLU_097632_2_1_1"/>
<sequence>MSGEIVIQDFSERKCAKLHLLPCTIDYNGQANIDSYFEPTIKKNGEDLSATYRGRPLCGAKMEVPDNYIGCVLKETQKPFGEDEDRRLKISSHFKELTYWNLDNRTSVNDKLQKAILWTKIATAIHKSEDT</sequence>
<dbReference type="EMBL" id="DS985246">
    <property type="protein sequence ID" value="EDV23685.1"/>
    <property type="molecule type" value="Genomic_DNA"/>
</dbReference>
<keyword evidence="2" id="KW-1185">Reference proteome</keyword>
<dbReference type="FunCoup" id="B3S0Q4">
    <property type="interactions" value="516"/>
</dbReference>
<gene>
    <name evidence="1" type="ORF">TRIADDRAFT_57135</name>
</gene>
<dbReference type="PANTHER" id="PTHR47063">
    <property type="entry name" value="RIBONUCLEASE H2 SUBUNIT C"/>
    <property type="match status" value="1"/>
</dbReference>
<organism evidence="1 2">
    <name type="scientific">Trichoplax adhaerens</name>
    <name type="common">Trichoplax reptans</name>
    <dbReference type="NCBI Taxonomy" id="10228"/>
    <lineage>
        <taxon>Eukaryota</taxon>
        <taxon>Metazoa</taxon>
        <taxon>Placozoa</taxon>
        <taxon>Uniplacotomia</taxon>
        <taxon>Trichoplacea</taxon>
        <taxon>Trichoplacidae</taxon>
        <taxon>Trichoplax</taxon>
    </lineage>
</organism>
<accession>B3S0Q4</accession>
<dbReference type="OMA" id="SQFTYWN"/>
<dbReference type="CTD" id="6754424"/>
<protein>
    <submittedName>
        <fullName evidence="1">Uncharacterized protein</fullName>
    </submittedName>
</protein>
<dbReference type="KEGG" id="tad:TRIADDRAFT_57135"/>
<dbReference type="GO" id="GO:0006401">
    <property type="term" value="P:RNA catabolic process"/>
    <property type="evidence" value="ECO:0000318"/>
    <property type="project" value="GO_Central"/>
</dbReference>
<dbReference type="PANTHER" id="PTHR47063:SF1">
    <property type="entry name" value="RIBONUCLEASE H2 SUBUNIT C"/>
    <property type="match status" value="1"/>
</dbReference>
<dbReference type="InParanoid" id="B3S0Q4"/>
<dbReference type="Proteomes" id="UP000009022">
    <property type="component" value="Unassembled WGS sequence"/>
</dbReference>
<dbReference type="Pfam" id="PF08615">
    <property type="entry name" value="RNase_H2_suC"/>
    <property type="match status" value="1"/>
</dbReference>
<dbReference type="GeneID" id="6754424"/>
<name>B3S0Q4_TRIAD</name>
<dbReference type="InterPro" id="IPR013924">
    <property type="entry name" value="RNase_H2_suC"/>
</dbReference>
<dbReference type="OrthoDB" id="6222486at2759"/>
<dbReference type="STRING" id="10228.B3S0Q4"/>
<dbReference type="eggNOG" id="ENOG502SBKV">
    <property type="taxonomic scope" value="Eukaryota"/>
</dbReference>
<dbReference type="CDD" id="cd09271">
    <property type="entry name" value="RNase_H2-C"/>
    <property type="match status" value="1"/>
</dbReference>
<proteinExistence type="predicted"/>
<reference evidence="1 2" key="1">
    <citation type="journal article" date="2008" name="Nature">
        <title>The Trichoplax genome and the nature of placozoans.</title>
        <authorList>
            <person name="Srivastava M."/>
            <person name="Begovic E."/>
            <person name="Chapman J."/>
            <person name="Putnam N.H."/>
            <person name="Hellsten U."/>
            <person name="Kawashima T."/>
            <person name="Kuo A."/>
            <person name="Mitros T."/>
            <person name="Salamov A."/>
            <person name="Carpenter M.L."/>
            <person name="Signorovitch A.Y."/>
            <person name="Moreno M.A."/>
            <person name="Kamm K."/>
            <person name="Grimwood J."/>
            <person name="Schmutz J."/>
            <person name="Shapiro H."/>
            <person name="Grigoriev I.V."/>
            <person name="Buss L.W."/>
            <person name="Schierwater B."/>
            <person name="Dellaporta S.L."/>
            <person name="Rokhsar D.S."/>
        </authorList>
    </citation>
    <scope>NUCLEOTIDE SEQUENCE [LARGE SCALE GENOMIC DNA]</scope>
    <source>
        <strain evidence="1 2">Grell-BS-1999</strain>
    </source>
</reference>
<dbReference type="InterPro" id="IPR052863">
    <property type="entry name" value="RNase_H2_subunit_C"/>
</dbReference>
<dbReference type="PhylomeDB" id="B3S0Q4"/>